<keyword evidence="2" id="KW-0732">Signal</keyword>
<evidence type="ECO:0000313" key="4">
    <source>
        <dbReference type="Proteomes" id="UP000283523"/>
    </source>
</evidence>
<proteinExistence type="predicted"/>
<evidence type="ECO:0000256" key="1">
    <source>
        <dbReference type="SAM" id="MobiDB-lite"/>
    </source>
</evidence>
<dbReference type="AlphaFoldDB" id="A0A418MBJ2"/>
<comment type="caution">
    <text evidence="3">The sequence shown here is derived from an EMBL/GenBank/DDBJ whole genome shotgun (WGS) entry which is preliminary data.</text>
</comment>
<accession>A0A418MBJ2</accession>
<organism evidence="3 4">
    <name type="scientific">Fibrisoma montanum</name>
    <dbReference type="NCBI Taxonomy" id="2305895"/>
    <lineage>
        <taxon>Bacteria</taxon>
        <taxon>Pseudomonadati</taxon>
        <taxon>Bacteroidota</taxon>
        <taxon>Cytophagia</taxon>
        <taxon>Cytophagales</taxon>
        <taxon>Spirosomataceae</taxon>
        <taxon>Fibrisoma</taxon>
    </lineage>
</organism>
<feature type="region of interest" description="Disordered" evidence="1">
    <location>
        <begin position="81"/>
        <end position="101"/>
    </location>
</feature>
<feature type="compositionally biased region" description="Low complexity" evidence="1">
    <location>
        <begin position="82"/>
        <end position="101"/>
    </location>
</feature>
<dbReference type="RefSeq" id="WP_119667969.1">
    <property type="nucleotide sequence ID" value="NZ_QXED01000003.1"/>
</dbReference>
<evidence type="ECO:0008006" key="5">
    <source>
        <dbReference type="Google" id="ProtNLM"/>
    </source>
</evidence>
<protein>
    <recommendedName>
        <fullName evidence="5">YceK/YidQ family lipoprotein</fullName>
    </recommendedName>
</protein>
<evidence type="ECO:0000256" key="2">
    <source>
        <dbReference type="SAM" id="SignalP"/>
    </source>
</evidence>
<dbReference type="Proteomes" id="UP000283523">
    <property type="component" value="Unassembled WGS sequence"/>
</dbReference>
<dbReference type="PROSITE" id="PS51257">
    <property type="entry name" value="PROKAR_LIPOPROTEIN"/>
    <property type="match status" value="1"/>
</dbReference>
<sequence>MKSVKKFTVLALAALTLSGSLSSCATVFGGRVTAEQKRKPAAGEARREVRVGALIADILLFPLVSIPVDFATGAIYKPKSGAVAQQAPAAKPAATAAPKKK</sequence>
<keyword evidence="4" id="KW-1185">Reference proteome</keyword>
<dbReference type="EMBL" id="QXED01000003">
    <property type="protein sequence ID" value="RIV23753.1"/>
    <property type="molecule type" value="Genomic_DNA"/>
</dbReference>
<feature type="signal peptide" evidence="2">
    <location>
        <begin position="1"/>
        <end position="25"/>
    </location>
</feature>
<feature type="chain" id="PRO_5019030341" description="YceK/YidQ family lipoprotein" evidence="2">
    <location>
        <begin position="26"/>
        <end position="101"/>
    </location>
</feature>
<evidence type="ECO:0000313" key="3">
    <source>
        <dbReference type="EMBL" id="RIV23753.1"/>
    </source>
</evidence>
<dbReference type="OrthoDB" id="772948at2"/>
<reference evidence="3 4" key="1">
    <citation type="submission" date="2018-08" db="EMBL/GenBank/DDBJ databases">
        <title>Fibrisoma montanum sp. nov., isolated from Danxia mountain soil.</title>
        <authorList>
            <person name="Huang Y."/>
        </authorList>
    </citation>
    <scope>NUCLEOTIDE SEQUENCE [LARGE SCALE GENOMIC DNA]</scope>
    <source>
        <strain evidence="3 4">HYT19</strain>
    </source>
</reference>
<name>A0A418MBJ2_9BACT</name>
<gene>
    <name evidence="3" type="ORF">DYU11_12320</name>
</gene>